<comment type="caution">
    <text evidence="2">The sequence shown here is derived from an EMBL/GenBank/DDBJ whole genome shotgun (WGS) entry which is preliminary data.</text>
</comment>
<name>A0A1X1ZRL6_9MYCO</name>
<evidence type="ECO:0000256" key="1">
    <source>
        <dbReference type="SAM" id="MobiDB-lite"/>
    </source>
</evidence>
<dbReference type="EMBL" id="LQPJ01000094">
    <property type="protein sequence ID" value="ORW25741.1"/>
    <property type="molecule type" value="Genomic_DNA"/>
</dbReference>
<sequence length="69" mass="7330">MSDLEGNGPDAGVPEADAVEQSLPAAYEDEAGLDTTYLTDATDRDANEADVIEQAFIVPAVDDDWAEDQ</sequence>
<evidence type="ECO:0000313" key="3">
    <source>
        <dbReference type="Proteomes" id="UP000193529"/>
    </source>
</evidence>
<reference evidence="2 3" key="1">
    <citation type="submission" date="2016-01" db="EMBL/GenBank/DDBJ databases">
        <title>The new phylogeny of the genus Mycobacterium.</title>
        <authorList>
            <person name="Tarcisio F."/>
            <person name="Conor M."/>
            <person name="Antonella G."/>
            <person name="Elisabetta G."/>
            <person name="Giulia F.S."/>
            <person name="Sara T."/>
            <person name="Anna F."/>
            <person name="Clotilde B."/>
            <person name="Roberto B."/>
            <person name="Veronica D.S."/>
            <person name="Fabio R."/>
            <person name="Monica P."/>
            <person name="Olivier J."/>
            <person name="Enrico T."/>
            <person name="Nicola S."/>
        </authorList>
    </citation>
    <scope>NUCLEOTIDE SEQUENCE [LARGE SCALE GENOMIC DNA]</scope>
    <source>
        <strain evidence="2 3">DSM 44572</strain>
    </source>
</reference>
<dbReference type="RefSeq" id="WP_085077987.1">
    <property type="nucleotide sequence ID" value="NZ_JACKRZ010000252.1"/>
</dbReference>
<keyword evidence="3" id="KW-1185">Reference proteome</keyword>
<dbReference type="AlphaFoldDB" id="A0A1X1ZRL6"/>
<accession>A0A1X1ZRL6</accession>
<feature type="region of interest" description="Disordered" evidence="1">
    <location>
        <begin position="1"/>
        <end position="31"/>
    </location>
</feature>
<proteinExistence type="predicted"/>
<dbReference type="Proteomes" id="UP000193529">
    <property type="component" value="Unassembled WGS sequence"/>
</dbReference>
<protein>
    <submittedName>
        <fullName evidence="2">Uncharacterized protein</fullName>
    </submittedName>
</protein>
<dbReference type="OrthoDB" id="4762992at2"/>
<organism evidence="2 3">
    <name type="scientific">Mycobacterium palustre</name>
    <dbReference type="NCBI Taxonomy" id="153971"/>
    <lineage>
        <taxon>Bacteria</taxon>
        <taxon>Bacillati</taxon>
        <taxon>Actinomycetota</taxon>
        <taxon>Actinomycetes</taxon>
        <taxon>Mycobacteriales</taxon>
        <taxon>Mycobacteriaceae</taxon>
        <taxon>Mycobacterium</taxon>
        <taxon>Mycobacterium simiae complex</taxon>
    </lineage>
</organism>
<gene>
    <name evidence="2" type="ORF">AWC19_06055</name>
</gene>
<evidence type="ECO:0000313" key="2">
    <source>
        <dbReference type="EMBL" id="ORW25741.1"/>
    </source>
</evidence>
<dbReference type="STRING" id="153971.AWC19_06055"/>